<accession>A0A4R8DSD6</accession>
<protein>
    <submittedName>
        <fullName evidence="1">Uncharacterized protein</fullName>
    </submittedName>
</protein>
<keyword evidence="2" id="KW-1185">Reference proteome</keyword>
<dbReference type="PROSITE" id="PS51257">
    <property type="entry name" value="PROKAR_LIPOPROTEIN"/>
    <property type="match status" value="1"/>
</dbReference>
<organism evidence="1 2">
    <name type="scientific">Dinghuibacter silviterrae</name>
    <dbReference type="NCBI Taxonomy" id="1539049"/>
    <lineage>
        <taxon>Bacteria</taxon>
        <taxon>Pseudomonadati</taxon>
        <taxon>Bacteroidota</taxon>
        <taxon>Chitinophagia</taxon>
        <taxon>Chitinophagales</taxon>
        <taxon>Chitinophagaceae</taxon>
        <taxon>Dinghuibacter</taxon>
    </lineage>
</organism>
<dbReference type="EMBL" id="SODV01000001">
    <property type="protein sequence ID" value="TDX00758.1"/>
    <property type="molecule type" value="Genomic_DNA"/>
</dbReference>
<evidence type="ECO:0000313" key="2">
    <source>
        <dbReference type="Proteomes" id="UP000294498"/>
    </source>
</evidence>
<proteinExistence type="predicted"/>
<dbReference type="OrthoDB" id="616292at2"/>
<evidence type="ECO:0000313" key="1">
    <source>
        <dbReference type="EMBL" id="TDX00758.1"/>
    </source>
</evidence>
<dbReference type="Proteomes" id="UP000294498">
    <property type="component" value="Unassembled WGS sequence"/>
</dbReference>
<sequence>MKTLSYIGSLLLLLAMGCRKVTYNSIGKPAYFRFFNSMNYLITPATKDEPQPYLAMVVDPQFDANGVVTGGAVVGDFLDKRATYAPPYPANAGNTSVDNYEYPGSEKVLVGPILNGFDLSSWAQIASGKHRFVFYSRPVSQTPFFQLAANQRKFVFADTTVDLAEGEVYTMELLQHDVYSNPVQIDFYMRQEQFTKLSFDDSLCYVNFYNLGADGFTAQAIAQQGTQGGGNYIQDTMNIYMTLHYPDSASWPGNAVVPGYQYIPVNAVIRSHNSGVAPYISFPVFPAYAGVDTTFTRSGIWEEFMFLSPDYYPALGSFPSYNASLGDYAVLACTSRYYQKGNYGPPNNDAYLSPNLIITIPSGTSGNRSFSTISTVEVINNQAYVMSVQRQYAPPVETY</sequence>
<name>A0A4R8DSD6_9BACT</name>
<reference evidence="1 2" key="1">
    <citation type="submission" date="2019-03" db="EMBL/GenBank/DDBJ databases">
        <title>Genomic Encyclopedia of Type Strains, Phase IV (KMG-IV): sequencing the most valuable type-strain genomes for metagenomic binning, comparative biology and taxonomic classification.</title>
        <authorList>
            <person name="Goeker M."/>
        </authorList>
    </citation>
    <scope>NUCLEOTIDE SEQUENCE [LARGE SCALE GENOMIC DNA]</scope>
    <source>
        <strain evidence="1 2">DSM 100059</strain>
    </source>
</reference>
<gene>
    <name evidence="1" type="ORF">EDB95_1786</name>
</gene>
<dbReference type="AlphaFoldDB" id="A0A4R8DSD6"/>
<dbReference type="RefSeq" id="WP_133992713.1">
    <property type="nucleotide sequence ID" value="NZ_SODV01000001.1"/>
</dbReference>
<comment type="caution">
    <text evidence="1">The sequence shown here is derived from an EMBL/GenBank/DDBJ whole genome shotgun (WGS) entry which is preliminary data.</text>
</comment>